<dbReference type="InterPro" id="IPR000754">
    <property type="entry name" value="Ribosomal_uS9"/>
</dbReference>
<dbReference type="GO" id="GO:0022627">
    <property type="term" value="C:cytosolic small ribosomal subunit"/>
    <property type="evidence" value="ECO:0007669"/>
    <property type="project" value="TreeGrafter"/>
</dbReference>
<evidence type="ECO:0000313" key="7">
    <source>
        <dbReference type="EMBL" id="OGL83169.1"/>
    </source>
</evidence>
<evidence type="ECO:0000256" key="4">
    <source>
        <dbReference type="RuleBase" id="RU003815"/>
    </source>
</evidence>
<evidence type="ECO:0000256" key="6">
    <source>
        <dbReference type="SAM" id="MobiDB-lite"/>
    </source>
</evidence>
<evidence type="ECO:0000256" key="5">
    <source>
        <dbReference type="RuleBase" id="RU003816"/>
    </source>
</evidence>
<dbReference type="InterPro" id="IPR020568">
    <property type="entry name" value="Ribosomal_Su5_D2-typ_SF"/>
</dbReference>
<dbReference type="GO" id="GO:0003723">
    <property type="term" value="F:RNA binding"/>
    <property type="evidence" value="ECO:0007669"/>
    <property type="project" value="TreeGrafter"/>
</dbReference>
<dbReference type="InterPro" id="IPR023035">
    <property type="entry name" value="Ribosomal_uS9_bac/plastid"/>
</dbReference>
<keyword evidence="3 4" id="KW-0687">Ribonucleoprotein</keyword>
<name>A0A1F7UY34_9BACT</name>
<feature type="region of interest" description="Disordered" evidence="6">
    <location>
        <begin position="99"/>
        <end position="126"/>
    </location>
</feature>
<dbReference type="Gene3D" id="3.30.230.10">
    <property type="match status" value="1"/>
</dbReference>
<dbReference type="GO" id="GO:0006412">
    <property type="term" value="P:translation"/>
    <property type="evidence" value="ECO:0007669"/>
    <property type="project" value="InterPro"/>
</dbReference>
<feature type="compositionally biased region" description="Basic residues" evidence="6">
    <location>
        <begin position="112"/>
        <end position="126"/>
    </location>
</feature>
<dbReference type="PROSITE" id="PS00360">
    <property type="entry name" value="RIBOSOMAL_S9"/>
    <property type="match status" value="1"/>
</dbReference>
<dbReference type="PANTHER" id="PTHR21569:SF1">
    <property type="entry name" value="SMALL RIBOSOMAL SUBUNIT PROTEIN US9M"/>
    <property type="match status" value="1"/>
</dbReference>
<comment type="similarity">
    <text evidence="1 4">Belongs to the universal ribosomal protein uS9 family.</text>
</comment>
<evidence type="ECO:0000256" key="3">
    <source>
        <dbReference type="ARBA" id="ARBA00023274"/>
    </source>
</evidence>
<dbReference type="PANTHER" id="PTHR21569">
    <property type="entry name" value="RIBOSOMAL PROTEIN S9"/>
    <property type="match status" value="1"/>
</dbReference>
<reference evidence="7 8" key="1">
    <citation type="journal article" date="2016" name="Nat. Commun.">
        <title>Thousands of microbial genomes shed light on interconnected biogeochemical processes in an aquifer system.</title>
        <authorList>
            <person name="Anantharaman K."/>
            <person name="Brown C.T."/>
            <person name="Hug L.A."/>
            <person name="Sharon I."/>
            <person name="Castelle C.J."/>
            <person name="Probst A.J."/>
            <person name="Thomas B.C."/>
            <person name="Singh A."/>
            <person name="Wilkins M.J."/>
            <person name="Karaoz U."/>
            <person name="Brodie E.L."/>
            <person name="Williams K.H."/>
            <person name="Hubbard S.S."/>
            <person name="Banfield J.F."/>
        </authorList>
    </citation>
    <scope>NUCLEOTIDE SEQUENCE [LARGE SCALE GENOMIC DNA]</scope>
</reference>
<dbReference type="InterPro" id="IPR020574">
    <property type="entry name" value="Ribosomal_uS9_CS"/>
</dbReference>
<dbReference type="AlphaFoldDB" id="A0A1F7UY34"/>
<evidence type="ECO:0000256" key="2">
    <source>
        <dbReference type="ARBA" id="ARBA00022980"/>
    </source>
</evidence>
<feature type="compositionally biased region" description="Basic and acidic residues" evidence="6">
    <location>
        <begin position="102"/>
        <end position="111"/>
    </location>
</feature>
<sequence length="126" mass="14344">MQTVGRRKSAVARLRFVKNGSGKFTINGKEYKDYFTFSLWQEIVTEPLPLVGLNNNTDISVKVSGGGLPAQAVAVRLALARALVIHNADWRPTLRKMGYLTRDPREKERKKPGLKRARRAPQWQKR</sequence>
<dbReference type="FunFam" id="3.30.230.10:FF:000001">
    <property type="entry name" value="30S ribosomal protein S9"/>
    <property type="match status" value="1"/>
</dbReference>
<organism evidence="7 8">
    <name type="scientific">Candidatus Uhrbacteria bacterium RIFCSPLOWO2_01_FULL_47_25</name>
    <dbReference type="NCBI Taxonomy" id="1802402"/>
    <lineage>
        <taxon>Bacteria</taxon>
        <taxon>Candidatus Uhriibacteriota</taxon>
    </lineage>
</organism>
<evidence type="ECO:0000313" key="8">
    <source>
        <dbReference type="Proteomes" id="UP000176846"/>
    </source>
</evidence>
<dbReference type="NCBIfam" id="NF001099">
    <property type="entry name" value="PRK00132.1"/>
    <property type="match status" value="1"/>
</dbReference>
<dbReference type="InterPro" id="IPR014721">
    <property type="entry name" value="Ribsml_uS5_D2-typ_fold_subgr"/>
</dbReference>
<accession>A0A1F7UY34</accession>
<dbReference type="EMBL" id="MGEK01000002">
    <property type="protein sequence ID" value="OGL83169.1"/>
    <property type="molecule type" value="Genomic_DNA"/>
</dbReference>
<protein>
    <recommendedName>
        <fullName evidence="5">30S ribosomal protein S9</fullName>
    </recommendedName>
</protein>
<dbReference type="Pfam" id="PF00380">
    <property type="entry name" value="Ribosomal_S9"/>
    <property type="match status" value="1"/>
</dbReference>
<keyword evidence="2 4" id="KW-0689">Ribosomal protein</keyword>
<evidence type="ECO:0000256" key="1">
    <source>
        <dbReference type="ARBA" id="ARBA00005251"/>
    </source>
</evidence>
<gene>
    <name evidence="7" type="ORF">A2936_01525</name>
</gene>
<comment type="caution">
    <text evidence="7">The sequence shown here is derived from an EMBL/GenBank/DDBJ whole genome shotgun (WGS) entry which is preliminary data.</text>
</comment>
<dbReference type="Proteomes" id="UP000176846">
    <property type="component" value="Unassembled WGS sequence"/>
</dbReference>
<proteinExistence type="inferred from homology"/>
<dbReference type="GO" id="GO:0003735">
    <property type="term" value="F:structural constituent of ribosome"/>
    <property type="evidence" value="ECO:0007669"/>
    <property type="project" value="InterPro"/>
</dbReference>
<dbReference type="SUPFAM" id="SSF54211">
    <property type="entry name" value="Ribosomal protein S5 domain 2-like"/>
    <property type="match status" value="1"/>
</dbReference>